<evidence type="ECO:0000256" key="1">
    <source>
        <dbReference type="SAM" id="Phobius"/>
    </source>
</evidence>
<feature type="transmembrane region" description="Helical" evidence="1">
    <location>
        <begin position="796"/>
        <end position="819"/>
    </location>
</feature>
<evidence type="ECO:0000256" key="2">
    <source>
        <dbReference type="SAM" id="SignalP"/>
    </source>
</evidence>
<dbReference type="GO" id="GO:0005524">
    <property type="term" value="F:ATP binding"/>
    <property type="evidence" value="ECO:0007669"/>
    <property type="project" value="InterPro"/>
</dbReference>
<dbReference type="RefSeq" id="XP_001746254.1">
    <property type="nucleotide sequence ID" value="XM_001746202.1"/>
</dbReference>
<dbReference type="InterPro" id="IPR011009">
    <property type="entry name" value="Kinase-like_dom_sf"/>
</dbReference>
<dbReference type="PROSITE" id="PS00109">
    <property type="entry name" value="PROTEIN_KINASE_TYR"/>
    <property type="match status" value="1"/>
</dbReference>
<dbReference type="STRING" id="81824.A9V0F8"/>
<dbReference type="PROSITE" id="PS50011">
    <property type="entry name" value="PROTEIN_KINASE_DOM"/>
    <property type="match status" value="1"/>
</dbReference>
<dbReference type="Gene3D" id="1.10.510.10">
    <property type="entry name" value="Transferase(Phosphotransferase) domain 1"/>
    <property type="match status" value="1"/>
</dbReference>
<dbReference type="PRINTS" id="PR00109">
    <property type="entry name" value="TYRKINASE"/>
</dbReference>
<feature type="domain" description="Protein kinase" evidence="3">
    <location>
        <begin position="866"/>
        <end position="1153"/>
    </location>
</feature>
<dbReference type="SMART" id="SM00219">
    <property type="entry name" value="TyrKc"/>
    <property type="match status" value="1"/>
</dbReference>
<keyword evidence="2" id="KW-0732">Signal</keyword>
<dbReference type="InterPro" id="IPR008266">
    <property type="entry name" value="Tyr_kinase_AS"/>
</dbReference>
<name>A9V0F8_MONBE</name>
<dbReference type="KEGG" id="mbr:MONBRDRAFT_25791"/>
<sequence>MVSAPAAGALAVLVALACIPWAQGCYEAGTKNQGCEDFNNTRTCPRCCYGSFWLGRPRRFWPQNFTPRIQTHAHTHTLEFPKMPGSSRLIGYTFSLSIPRHNLEIAVAANYAILFDPQLVLSAEVQALGTLPTWAINDGTFLGYTNATIPTGTAAVIGTLSSEGKYVYFGTFSGWVGKSTLVHIFPQEGSIHIDLTTTGLFQAARELGVQVFDSESDSNLVQLQACQMVLHNQGTDLFITTLWGGVQLLPFGLAPMALTILNTTPVVNGSATIDVMVGHHGPKTSDPVPQILKRSYASRWRITFNNSGPIVFNLDHLIWRTPASSSRVEAFIPSSLPGTHQYYAINFENRFFSMNPANGAFALLASHDFPSGRNLCMIHSSSQGPLVLVGPGAINDEADFPIRLLRFDPDAQGLTEIIEATSLPLTIQFAYMGTFSLICLTDASYKLNCFTRLGRRLVTNIQLPSYETTVIFASSLNVHVLAVSAGQPMLFYTATIATNTVVDDDDEEMVDVVLAQPETLQVWNGQEVLCSSILNQYWILNQQLLELIEGQIQVVQDLPFLPNQWNGTCAVSVDQYRLLVCADNTASCWSVTLSASSSTNSPSRINFNPTLASSVNILLLVKSYALLATSAGTVVRWGFASGQTACALALDLETKREKPLLGAQALASNGEITALVPLFQQGSESNLNLSGTFQQQYVLIFDANFDFLGLLHPTLFPVEQVLIREGRLLTVDQMGAVMVYVLENIGDFFEQTDILDGPTLMGACDLESLIKPVDSGSNPNTGILTPIPSTSGSSSFVTVLSVVIPVVAFLLLLLGLVVYRQRTQVASPHRALMQALEMARDDFVCANPSLKEHDLADVRWLQSSDVMLMEELGRGAFGQVHKAIWQTEKGPLTVAYKRNTANQEGEVTAVLHEVLALHSLRSCPYIVKLLGLAHDPASGGGLALVLEYASGSDLRSSLMASPVWQKSRQIQCALEVAHAIAYLHEHNVIHRDLAARNVLVFEAEMEDGHTRFSLFRSSNVMSRGMPSRYCSSQEAHCRRAAVVTRFLPTSINYYNPSVVKAMPFRWQAPEALVEQKHALSSDMWSFGVLMWEIAQRGARPYADISEPRDVVGFLRRGHRLAFDPHTSPATIVRLVHLTPCAGRQQLHDTELVI</sequence>
<dbReference type="GO" id="GO:0005886">
    <property type="term" value="C:plasma membrane"/>
    <property type="evidence" value="ECO:0000318"/>
    <property type="project" value="GO_Central"/>
</dbReference>
<organism evidence="4 5">
    <name type="scientific">Monosiga brevicollis</name>
    <name type="common">Choanoflagellate</name>
    <dbReference type="NCBI Taxonomy" id="81824"/>
    <lineage>
        <taxon>Eukaryota</taxon>
        <taxon>Choanoflagellata</taxon>
        <taxon>Craspedida</taxon>
        <taxon>Salpingoecidae</taxon>
        <taxon>Monosiga</taxon>
    </lineage>
</organism>
<dbReference type="InterPro" id="IPR020635">
    <property type="entry name" value="Tyr_kinase_cat_dom"/>
</dbReference>
<dbReference type="EMBL" id="CH991552">
    <property type="protein sequence ID" value="EDQ89149.1"/>
    <property type="molecule type" value="Genomic_DNA"/>
</dbReference>
<dbReference type="InterPro" id="IPR050122">
    <property type="entry name" value="RTK"/>
</dbReference>
<evidence type="ECO:0000313" key="5">
    <source>
        <dbReference type="Proteomes" id="UP000001357"/>
    </source>
</evidence>
<dbReference type="Pfam" id="PF07714">
    <property type="entry name" value="PK_Tyr_Ser-Thr"/>
    <property type="match status" value="1"/>
</dbReference>
<dbReference type="AlphaFoldDB" id="A9V0F8"/>
<gene>
    <name evidence="4" type="ORF">MONBRDRAFT_25791</name>
</gene>
<dbReference type="PANTHER" id="PTHR24416">
    <property type="entry name" value="TYROSINE-PROTEIN KINASE RECEPTOR"/>
    <property type="match status" value="1"/>
</dbReference>
<accession>A9V0F8</accession>
<dbReference type="SUPFAM" id="SSF56112">
    <property type="entry name" value="Protein kinase-like (PK-like)"/>
    <property type="match status" value="1"/>
</dbReference>
<dbReference type="GeneID" id="5891316"/>
<evidence type="ECO:0000259" key="3">
    <source>
        <dbReference type="PROSITE" id="PS50011"/>
    </source>
</evidence>
<feature type="chain" id="PRO_5002744924" description="Protein kinase domain-containing protein" evidence="2">
    <location>
        <begin position="25"/>
        <end position="1153"/>
    </location>
</feature>
<dbReference type="PANTHER" id="PTHR24416:SF617">
    <property type="entry name" value="RET ONCOGENE, ISOFORM A"/>
    <property type="match status" value="1"/>
</dbReference>
<keyword evidence="1" id="KW-0812">Transmembrane</keyword>
<dbReference type="Proteomes" id="UP000001357">
    <property type="component" value="Unassembled WGS sequence"/>
</dbReference>
<keyword evidence="1" id="KW-1133">Transmembrane helix</keyword>
<dbReference type="InParanoid" id="A9V0F8"/>
<dbReference type="InterPro" id="IPR000719">
    <property type="entry name" value="Prot_kinase_dom"/>
</dbReference>
<evidence type="ECO:0000313" key="4">
    <source>
        <dbReference type="EMBL" id="EDQ89149.1"/>
    </source>
</evidence>
<reference evidence="4 5" key="1">
    <citation type="journal article" date="2008" name="Nature">
        <title>The genome of the choanoflagellate Monosiga brevicollis and the origin of metazoans.</title>
        <authorList>
            <consortium name="JGI Sequencing"/>
            <person name="King N."/>
            <person name="Westbrook M.J."/>
            <person name="Young S.L."/>
            <person name="Kuo A."/>
            <person name="Abedin M."/>
            <person name="Chapman J."/>
            <person name="Fairclough S."/>
            <person name="Hellsten U."/>
            <person name="Isogai Y."/>
            <person name="Letunic I."/>
            <person name="Marr M."/>
            <person name="Pincus D."/>
            <person name="Putnam N."/>
            <person name="Rokas A."/>
            <person name="Wright K.J."/>
            <person name="Zuzow R."/>
            <person name="Dirks W."/>
            <person name="Good M."/>
            <person name="Goodstein D."/>
            <person name="Lemons D."/>
            <person name="Li W."/>
            <person name="Lyons J.B."/>
            <person name="Morris A."/>
            <person name="Nichols S."/>
            <person name="Richter D.J."/>
            <person name="Salamov A."/>
            <person name="Bork P."/>
            <person name="Lim W.A."/>
            <person name="Manning G."/>
            <person name="Miller W.T."/>
            <person name="McGinnis W."/>
            <person name="Shapiro H."/>
            <person name="Tjian R."/>
            <person name="Grigoriev I.V."/>
            <person name="Rokhsar D."/>
        </authorList>
    </citation>
    <scope>NUCLEOTIDE SEQUENCE [LARGE SCALE GENOMIC DNA]</scope>
    <source>
        <strain evidence="5">MX1 / ATCC 50154</strain>
    </source>
</reference>
<proteinExistence type="predicted"/>
<dbReference type="eggNOG" id="KOG1026">
    <property type="taxonomic scope" value="Eukaryota"/>
</dbReference>
<protein>
    <recommendedName>
        <fullName evidence="3">Protein kinase domain-containing protein</fullName>
    </recommendedName>
</protein>
<keyword evidence="5" id="KW-1185">Reference proteome</keyword>
<feature type="signal peptide" evidence="2">
    <location>
        <begin position="1"/>
        <end position="24"/>
    </location>
</feature>
<dbReference type="GO" id="GO:0004713">
    <property type="term" value="F:protein tyrosine kinase activity"/>
    <property type="evidence" value="ECO:0000318"/>
    <property type="project" value="GO_Central"/>
</dbReference>
<dbReference type="InterPro" id="IPR001245">
    <property type="entry name" value="Ser-Thr/Tyr_kinase_cat_dom"/>
</dbReference>
<keyword evidence="1" id="KW-0472">Membrane</keyword>